<protein>
    <submittedName>
        <fullName evidence="2">ACT domain-containing protein</fullName>
    </submittedName>
</protein>
<evidence type="ECO:0000313" key="2">
    <source>
        <dbReference type="EMBL" id="MBH5398365.1"/>
    </source>
</evidence>
<dbReference type="SUPFAM" id="SSF55021">
    <property type="entry name" value="ACT-like"/>
    <property type="match status" value="2"/>
</dbReference>
<dbReference type="Gene3D" id="3.30.2130.10">
    <property type="entry name" value="VC0802-like"/>
    <property type="match status" value="1"/>
</dbReference>
<proteinExistence type="predicted"/>
<dbReference type="InterPro" id="IPR045865">
    <property type="entry name" value="ACT-like_dom_sf"/>
</dbReference>
<comment type="caution">
    <text evidence="2">The sequence shown here is derived from an EMBL/GenBank/DDBJ whole genome shotgun (WGS) entry which is preliminary data.</text>
</comment>
<dbReference type="EMBL" id="JACCHP010000006">
    <property type="protein sequence ID" value="MBH5398365.1"/>
    <property type="molecule type" value="Genomic_DNA"/>
</dbReference>
<name>A0ABS0PMN7_9BRAD</name>
<organism evidence="2 3">
    <name type="scientific">Bradyrhizobium agreste</name>
    <dbReference type="NCBI Taxonomy" id="2751811"/>
    <lineage>
        <taxon>Bacteria</taxon>
        <taxon>Pseudomonadati</taxon>
        <taxon>Pseudomonadota</taxon>
        <taxon>Alphaproteobacteria</taxon>
        <taxon>Hyphomicrobiales</taxon>
        <taxon>Nitrobacteraceae</taxon>
        <taxon>Bradyrhizobium</taxon>
    </lineage>
</organism>
<evidence type="ECO:0000313" key="3">
    <source>
        <dbReference type="Proteomes" id="UP000807370"/>
    </source>
</evidence>
<dbReference type="PANTHER" id="PTHR39199">
    <property type="entry name" value="BLR5128 PROTEIN"/>
    <property type="match status" value="1"/>
</dbReference>
<dbReference type="PANTHER" id="PTHR39199:SF1">
    <property type="entry name" value="BLR5128 PROTEIN"/>
    <property type="match status" value="1"/>
</dbReference>
<sequence length="135" mass="14645">MTGERDLNVLLKVMKPELVNGTFVFCTLAPGVSIPATISPTLTFRELEGTTLIIRQEEAERAGLRHDFPARLITLTVHSALDAVGFLAAITARLAEAGISVNAVSAFHHDHLFVPVDQADEAMAVLREMSRAKHS</sequence>
<dbReference type="Pfam" id="PF10000">
    <property type="entry name" value="ACT_3"/>
    <property type="match status" value="1"/>
</dbReference>
<accession>A0ABS0PMN7</accession>
<evidence type="ECO:0000259" key="1">
    <source>
        <dbReference type="Pfam" id="PF10000"/>
    </source>
</evidence>
<feature type="domain" description="DUF2241" evidence="1">
    <location>
        <begin position="2"/>
        <end position="71"/>
    </location>
</feature>
<gene>
    <name evidence="2" type="ORF">HZZ13_11250</name>
</gene>
<keyword evidence="3" id="KW-1185">Reference proteome</keyword>
<dbReference type="Proteomes" id="UP000807370">
    <property type="component" value="Unassembled WGS sequence"/>
</dbReference>
<reference evidence="2 3" key="1">
    <citation type="submission" date="2020-07" db="EMBL/GenBank/DDBJ databases">
        <title>Bradyrhizobium diversity isolated from nodules of indigenous legumes of Western Australia.</title>
        <authorList>
            <person name="Klepa M.S."/>
        </authorList>
    </citation>
    <scope>NUCLEOTIDE SEQUENCE [LARGE SCALE GENOMIC DNA]</scope>
    <source>
        <strain evidence="2 3">CNPSo 4010</strain>
    </source>
</reference>
<dbReference type="InterPro" id="IPR018717">
    <property type="entry name" value="DUF2241"/>
</dbReference>
<dbReference type="RefSeq" id="WP_197959671.1">
    <property type="nucleotide sequence ID" value="NZ_JACCHP010000006.1"/>
</dbReference>